<name>W6MQI3_9ASCO</name>
<dbReference type="RefSeq" id="XP_022460988.1">
    <property type="nucleotide sequence ID" value="XM_022606125.1"/>
</dbReference>
<keyword evidence="6 8" id="KW-0687">Ribonucleoprotein</keyword>
<keyword evidence="5" id="KW-0496">Mitochondrion</keyword>
<dbReference type="InterPro" id="IPR000597">
    <property type="entry name" value="Ribosomal_uL3"/>
</dbReference>
<gene>
    <name evidence="9" type="ORF">KUCA_T00004985001</name>
</gene>
<evidence type="ECO:0000256" key="2">
    <source>
        <dbReference type="ARBA" id="ARBA00006540"/>
    </source>
</evidence>
<evidence type="ECO:0000256" key="6">
    <source>
        <dbReference type="ARBA" id="ARBA00023274"/>
    </source>
</evidence>
<reference evidence="9" key="2">
    <citation type="submission" date="2014-02" db="EMBL/GenBank/DDBJ databases">
        <title>Complete DNA sequence of /Kuraishia capsulata/ illustrates novel genomic features among budding yeasts (/Saccharomycotina/).</title>
        <authorList>
            <person name="Morales L."/>
            <person name="Noel B."/>
            <person name="Porcel B."/>
            <person name="Marcet-Houben M."/>
            <person name="Hullo M-F."/>
            <person name="Sacerdot C."/>
            <person name="Tekaia F."/>
            <person name="Leh-Louis V."/>
            <person name="Despons L."/>
            <person name="Khanna V."/>
            <person name="Aury J-M."/>
            <person name="Barbe V."/>
            <person name="Couloux A."/>
            <person name="Labadie K."/>
            <person name="Pelletier E."/>
            <person name="Souciet J-L."/>
            <person name="Boekhout T."/>
            <person name="Gabaldon T."/>
            <person name="Wincker P."/>
            <person name="Dujon B."/>
        </authorList>
    </citation>
    <scope>NUCLEOTIDE SEQUENCE</scope>
    <source>
        <strain evidence="9">CBS 1993</strain>
    </source>
</reference>
<protein>
    <recommendedName>
        <fullName evidence="7">Large ribosomal subunit protein uL3m</fullName>
    </recommendedName>
</protein>
<dbReference type="Gene3D" id="3.30.160.810">
    <property type="match status" value="1"/>
</dbReference>
<dbReference type="GeneID" id="34522376"/>
<dbReference type="GO" id="GO:0005762">
    <property type="term" value="C:mitochondrial large ribosomal subunit"/>
    <property type="evidence" value="ECO:0007669"/>
    <property type="project" value="TreeGrafter"/>
</dbReference>
<dbReference type="GO" id="GO:0003735">
    <property type="term" value="F:structural constituent of ribosome"/>
    <property type="evidence" value="ECO:0007669"/>
    <property type="project" value="InterPro"/>
</dbReference>
<dbReference type="PANTHER" id="PTHR11229:SF8">
    <property type="entry name" value="LARGE RIBOSOMAL SUBUNIT PROTEIN UL3M"/>
    <property type="match status" value="1"/>
</dbReference>
<evidence type="ECO:0000256" key="8">
    <source>
        <dbReference type="RuleBase" id="RU003905"/>
    </source>
</evidence>
<reference evidence="9" key="1">
    <citation type="submission" date="2013-12" db="EMBL/GenBank/DDBJ databases">
        <authorList>
            <person name="Genoscope - CEA"/>
        </authorList>
    </citation>
    <scope>NUCLEOTIDE SEQUENCE</scope>
    <source>
        <strain evidence="9">CBS 1993</strain>
    </source>
</reference>
<dbReference type="Gene3D" id="2.40.30.10">
    <property type="entry name" value="Translation factors"/>
    <property type="match status" value="1"/>
</dbReference>
<accession>W6MQI3</accession>
<comment type="similarity">
    <text evidence="2 8">Belongs to the universal ribosomal protein uL3 family.</text>
</comment>
<evidence type="ECO:0000313" key="10">
    <source>
        <dbReference type="Proteomes" id="UP000019384"/>
    </source>
</evidence>
<dbReference type="STRING" id="1382522.W6MQI3"/>
<keyword evidence="4 8" id="KW-0689">Ribosomal protein</keyword>
<dbReference type="HAMAP" id="MF_01325_B">
    <property type="entry name" value="Ribosomal_uL3_B"/>
    <property type="match status" value="1"/>
</dbReference>
<evidence type="ECO:0000256" key="4">
    <source>
        <dbReference type="ARBA" id="ARBA00022980"/>
    </source>
</evidence>
<dbReference type="InterPro" id="IPR019927">
    <property type="entry name" value="Ribosomal_uL3_bac/org-type"/>
</dbReference>
<dbReference type="AlphaFoldDB" id="W6MQI3"/>
<dbReference type="PROSITE" id="PS00474">
    <property type="entry name" value="RIBOSOMAL_L3"/>
    <property type="match status" value="1"/>
</dbReference>
<evidence type="ECO:0000256" key="7">
    <source>
        <dbReference type="ARBA" id="ARBA00035209"/>
    </source>
</evidence>
<dbReference type="FunFam" id="2.40.30.10:FF:000004">
    <property type="entry name" value="50S ribosomal protein L3"/>
    <property type="match status" value="1"/>
</dbReference>
<evidence type="ECO:0000256" key="5">
    <source>
        <dbReference type="ARBA" id="ARBA00023128"/>
    </source>
</evidence>
<dbReference type="GO" id="GO:0006412">
    <property type="term" value="P:translation"/>
    <property type="evidence" value="ECO:0007669"/>
    <property type="project" value="InterPro"/>
</dbReference>
<evidence type="ECO:0000313" key="9">
    <source>
        <dbReference type="EMBL" id="CDK28999.1"/>
    </source>
</evidence>
<dbReference type="Proteomes" id="UP000019384">
    <property type="component" value="Unassembled WGS sequence"/>
</dbReference>
<dbReference type="SUPFAM" id="SSF50447">
    <property type="entry name" value="Translation proteins"/>
    <property type="match status" value="1"/>
</dbReference>
<evidence type="ECO:0000256" key="3">
    <source>
        <dbReference type="ARBA" id="ARBA00022946"/>
    </source>
</evidence>
<comment type="subcellular location">
    <subcellularLocation>
        <location evidence="1">Mitochondrion</location>
    </subcellularLocation>
</comment>
<dbReference type="OrthoDB" id="274683at2759"/>
<organism evidence="9 10">
    <name type="scientific">Kuraishia capsulata CBS 1993</name>
    <dbReference type="NCBI Taxonomy" id="1382522"/>
    <lineage>
        <taxon>Eukaryota</taxon>
        <taxon>Fungi</taxon>
        <taxon>Dikarya</taxon>
        <taxon>Ascomycota</taxon>
        <taxon>Saccharomycotina</taxon>
        <taxon>Pichiomycetes</taxon>
        <taxon>Pichiales</taxon>
        <taxon>Pichiaceae</taxon>
        <taxon>Kuraishia</taxon>
    </lineage>
</organism>
<evidence type="ECO:0000256" key="1">
    <source>
        <dbReference type="ARBA" id="ARBA00004173"/>
    </source>
</evidence>
<dbReference type="InterPro" id="IPR019926">
    <property type="entry name" value="Ribosomal_uL3_CS"/>
</dbReference>
<keyword evidence="10" id="KW-1185">Reference proteome</keyword>
<sequence length="263" mass="28551">MRLPQLLYGRIFMRTKAMLTSPASIPFLETSAPVLKKSPEGKRLVREFLTRPGLIGVKRGMVSFYNEATGEKYPATVLEIDQVEVVHNKTLSKDGYIAAQVGYGFKVKNQTKSLLGHYATAKVSPKEKLVEFQLREESQLLPVGTQLKADLFEIGQLVDVQGVTKGKGFAGVMKRWGFSGLPASHGVSLAHRSAGSTGQNTSPARVLPGKKMAGRMGAIHNTIKNLEVLDCSAENGYIVVKGHVSGPKGSYVKIQDAKSTLRP</sequence>
<proteinExistence type="inferred from homology"/>
<dbReference type="PANTHER" id="PTHR11229">
    <property type="entry name" value="50S RIBOSOMAL PROTEIN L3"/>
    <property type="match status" value="1"/>
</dbReference>
<dbReference type="EMBL" id="HG793130">
    <property type="protein sequence ID" value="CDK28999.1"/>
    <property type="molecule type" value="Genomic_DNA"/>
</dbReference>
<dbReference type="HOGENOM" id="CLU_044142_2_0_1"/>
<dbReference type="Pfam" id="PF00297">
    <property type="entry name" value="Ribosomal_L3"/>
    <property type="match status" value="1"/>
</dbReference>
<dbReference type="InterPro" id="IPR009000">
    <property type="entry name" value="Transl_B-barrel_sf"/>
</dbReference>
<dbReference type="NCBIfam" id="TIGR03625">
    <property type="entry name" value="L3_bact"/>
    <property type="match status" value="1"/>
</dbReference>
<keyword evidence="3" id="KW-0809">Transit peptide</keyword>